<proteinExistence type="predicted"/>
<gene>
    <name evidence="2" type="ORF">NDM98_01755</name>
</gene>
<name>A0ABT0XEN6_9BACI</name>
<dbReference type="Proteomes" id="UP001203665">
    <property type="component" value="Unassembled WGS sequence"/>
</dbReference>
<feature type="region of interest" description="Disordered" evidence="1">
    <location>
        <begin position="55"/>
        <end position="78"/>
    </location>
</feature>
<keyword evidence="3" id="KW-1185">Reference proteome</keyword>
<evidence type="ECO:0000313" key="3">
    <source>
        <dbReference type="Proteomes" id="UP001203665"/>
    </source>
</evidence>
<dbReference type="EMBL" id="JAMQJY010000001">
    <property type="protein sequence ID" value="MCM2674361.1"/>
    <property type="molecule type" value="Genomic_DNA"/>
</dbReference>
<evidence type="ECO:0000256" key="1">
    <source>
        <dbReference type="SAM" id="MobiDB-lite"/>
    </source>
</evidence>
<dbReference type="RefSeq" id="WP_251603928.1">
    <property type="nucleotide sequence ID" value="NZ_JAMQJY010000001.1"/>
</dbReference>
<accession>A0ABT0XEN6</accession>
<comment type="caution">
    <text evidence="2">The sequence shown here is derived from an EMBL/GenBank/DDBJ whole genome shotgun (WGS) entry which is preliminary data.</text>
</comment>
<sequence length="78" mass="9103">MENWVAKWEDSYKEICTLIQNGEISNIWAQIDQLEKKSAKILDLWSVMDEKLGTRETASTNHGSNRQYDVPLTRNDVF</sequence>
<feature type="compositionally biased region" description="Polar residues" evidence="1">
    <location>
        <begin position="56"/>
        <end position="67"/>
    </location>
</feature>
<evidence type="ECO:0000313" key="2">
    <source>
        <dbReference type="EMBL" id="MCM2674361.1"/>
    </source>
</evidence>
<reference evidence="2" key="1">
    <citation type="submission" date="2022-06" db="EMBL/GenBank/DDBJ databases">
        <title>Alkalicoccobacillus porphyridii sp. nov., isolated from a marine red alga, Porphyridium purpureum and reclassification of Shouchella plakortidis and Shouchella gibsonii as Alkalicoccobacillus plakortidis comb. nov. and Alkalicoccobacillus gibsonii comb. nov.</title>
        <authorList>
            <person name="Kim K.H."/>
            <person name="Lee J.K."/>
            <person name="Han D.M."/>
            <person name="Baek J.H."/>
            <person name="Jeon C.O."/>
        </authorList>
    </citation>
    <scope>NUCLEOTIDE SEQUENCE</scope>
    <source>
        <strain evidence="2">DSM 19153</strain>
    </source>
</reference>
<protein>
    <submittedName>
        <fullName evidence="2">Uncharacterized protein</fullName>
    </submittedName>
</protein>
<organism evidence="2 3">
    <name type="scientific">Alkalicoccobacillus plakortidis</name>
    <dbReference type="NCBI Taxonomy" id="444060"/>
    <lineage>
        <taxon>Bacteria</taxon>
        <taxon>Bacillati</taxon>
        <taxon>Bacillota</taxon>
        <taxon>Bacilli</taxon>
        <taxon>Bacillales</taxon>
        <taxon>Bacillaceae</taxon>
        <taxon>Alkalicoccobacillus</taxon>
    </lineage>
</organism>